<protein>
    <recommendedName>
        <fullName evidence="2 8">GTPase Der</fullName>
    </recommendedName>
    <alternativeName>
        <fullName evidence="7 8">GTP-binding protein EngA</fullName>
    </alternativeName>
</protein>
<evidence type="ECO:0000256" key="5">
    <source>
        <dbReference type="ARBA" id="ARBA00022741"/>
    </source>
</evidence>
<accession>I0AJC8</accession>
<dbReference type="PIRSF" id="PIRSF006485">
    <property type="entry name" value="GTP-binding_EngA"/>
    <property type="match status" value="1"/>
</dbReference>
<feature type="binding site" evidence="8">
    <location>
        <begin position="294"/>
        <end position="297"/>
    </location>
    <ligand>
        <name>GTP</name>
        <dbReference type="ChEBI" id="CHEBI:37565"/>
        <label>2</label>
    </ligand>
</feature>
<dbReference type="GO" id="GO:0005525">
    <property type="term" value="F:GTP binding"/>
    <property type="evidence" value="ECO:0007669"/>
    <property type="project" value="UniProtKB-UniRule"/>
</dbReference>
<keyword evidence="3 8" id="KW-0690">Ribosome biogenesis</keyword>
<dbReference type="FunFam" id="3.30.300.20:FF:000004">
    <property type="entry name" value="GTPase Der"/>
    <property type="match status" value="1"/>
</dbReference>
<dbReference type="InterPro" id="IPR015946">
    <property type="entry name" value="KH_dom-like_a/b"/>
</dbReference>
<reference evidence="12 13" key="1">
    <citation type="journal article" date="2012" name="Front. Microbiol.">
        <title>Complete genome of Ignavibacterium album, a metabolically versatile, flagellated, facultative anaerobe from the phylum Chlorobi.</title>
        <authorList>
            <person name="Liu Z."/>
            <person name="Frigaard N.-U."/>
            <person name="Vogl K."/>
            <person name="Iino T."/>
            <person name="Ohkuma M."/>
            <person name="Overmann J."/>
            <person name="Bryant D.A."/>
        </authorList>
    </citation>
    <scope>NUCLEOTIDE SEQUENCE [LARGE SCALE GENOMIC DNA]</scope>
    <source>
        <strain evidence="13">DSM 19864 / JCM 16511 / NBRC 101810 / Mat9-16</strain>
    </source>
</reference>
<keyword evidence="13" id="KW-1185">Reference proteome</keyword>
<dbReference type="CDD" id="cd01894">
    <property type="entry name" value="EngA1"/>
    <property type="match status" value="1"/>
</dbReference>
<evidence type="ECO:0000313" key="13">
    <source>
        <dbReference type="Proteomes" id="UP000007394"/>
    </source>
</evidence>
<dbReference type="InterPro" id="IPR006073">
    <property type="entry name" value="GTP-bd"/>
</dbReference>
<evidence type="ECO:0000256" key="6">
    <source>
        <dbReference type="ARBA" id="ARBA00023134"/>
    </source>
</evidence>
<evidence type="ECO:0000256" key="9">
    <source>
        <dbReference type="PROSITE-ProRule" id="PRU01049"/>
    </source>
</evidence>
<dbReference type="eggNOG" id="COG1160">
    <property type="taxonomic scope" value="Bacteria"/>
</dbReference>
<dbReference type="SMART" id="SM00382">
    <property type="entry name" value="AAA"/>
    <property type="match status" value="2"/>
</dbReference>
<sequence>MKLPLVAIVGRPNVGKSTLFNRLLGKRDAIVDDVSGVTRDRNYGESDWSGKKFRLIDTGGYVPESSDLFESAIREQVETAIDEADSIIFLLDFKAGLNPIDKIIANMLRQSGKKYFVVINKVDNEIQKQALSEFYEIGVDKIYNISALSGRQLGDLLDDITSDFPEIDETLQDPRLKIAIVGRPNVGKSSLANALLGQERSIVTDIPGTTRDSIDSILKYYGEEIILIDTAGLRKKSKVQESIEFFSNIRTYKAIGECDVAIVMIDAKLGFESQDQKIIDEVIRWRKGLIIAVNKWDLIEKDQNTALQFERAIRNKLGTADFAPIIFISALTKQRIFKLIELSKQVESERKKKIPTSQLNDEILPEIEKNPPPATKTGREVKIKYITQVGTHYPIFLFFTNYPNQVADHYKRFLENLLRRKYGFEGVPLTLSFKSKSKEFK</sequence>
<name>I0AJC8_IGNAJ</name>
<evidence type="ECO:0000256" key="2">
    <source>
        <dbReference type="ARBA" id="ARBA00020953"/>
    </source>
</evidence>
<dbReference type="RefSeq" id="WP_014560240.1">
    <property type="nucleotide sequence ID" value="NC_017464.1"/>
</dbReference>
<dbReference type="SUPFAM" id="SSF52540">
    <property type="entry name" value="P-loop containing nucleoside triphosphate hydrolases"/>
    <property type="match status" value="2"/>
</dbReference>
<dbReference type="GO" id="GO:0043022">
    <property type="term" value="F:ribosome binding"/>
    <property type="evidence" value="ECO:0007669"/>
    <property type="project" value="TreeGrafter"/>
</dbReference>
<dbReference type="STRING" id="945713.IALB_1375"/>
<dbReference type="AlphaFoldDB" id="I0AJC8"/>
<dbReference type="EMBL" id="CP003418">
    <property type="protein sequence ID" value="AFH49085.1"/>
    <property type="molecule type" value="Genomic_DNA"/>
</dbReference>
<keyword evidence="5 8" id="KW-0547">Nucleotide-binding</keyword>
<dbReference type="KEGG" id="ial:IALB_1375"/>
<dbReference type="Proteomes" id="UP000007394">
    <property type="component" value="Chromosome"/>
</dbReference>
<dbReference type="InterPro" id="IPR005225">
    <property type="entry name" value="Small_GTP-bd"/>
</dbReference>
<dbReference type="InterPro" id="IPR032859">
    <property type="entry name" value="KH_dom-like"/>
</dbReference>
<dbReference type="PROSITE" id="PS51712">
    <property type="entry name" value="G_ENGA"/>
    <property type="match status" value="2"/>
</dbReference>
<keyword evidence="6 8" id="KW-0342">GTP-binding</keyword>
<feature type="domain" description="EngA-type G" evidence="11">
    <location>
        <begin position="4"/>
        <end position="168"/>
    </location>
</feature>
<dbReference type="InterPro" id="IPR031166">
    <property type="entry name" value="G_ENGA"/>
</dbReference>
<feature type="binding site" evidence="8">
    <location>
        <begin position="182"/>
        <end position="189"/>
    </location>
    <ligand>
        <name>GTP</name>
        <dbReference type="ChEBI" id="CHEBI:37565"/>
        <label>2</label>
    </ligand>
</feature>
<comment type="function">
    <text evidence="8 10">GTPase that plays an essential role in the late steps of ribosome biogenesis.</text>
</comment>
<dbReference type="NCBIfam" id="TIGR00231">
    <property type="entry name" value="small_GTP"/>
    <property type="match status" value="2"/>
</dbReference>
<dbReference type="InterPro" id="IPR003593">
    <property type="entry name" value="AAA+_ATPase"/>
</dbReference>
<dbReference type="Gene3D" id="3.30.300.20">
    <property type="match status" value="1"/>
</dbReference>
<organism evidence="12 13">
    <name type="scientific">Ignavibacterium album (strain DSM 19864 / JCM 16511 / NBRC 101810 / Mat9-16)</name>
    <dbReference type="NCBI Taxonomy" id="945713"/>
    <lineage>
        <taxon>Bacteria</taxon>
        <taxon>Pseudomonadati</taxon>
        <taxon>Ignavibacteriota</taxon>
        <taxon>Ignavibacteria</taxon>
        <taxon>Ignavibacteriales</taxon>
        <taxon>Ignavibacteriaceae</taxon>
        <taxon>Ignavibacterium</taxon>
    </lineage>
</organism>
<keyword evidence="4 10" id="KW-0677">Repeat</keyword>
<comment type="similarity">
    <text evidence="1 8 9 10">Belongs to the TRAFAC class TrmE-Era-EngA-EngB-Septin-like GTPase superfamily. EngA (Der) GTPase family.</text>
</comment>
<dbReference type="CDD" id="cd01895">
    <property type="entry name" value="EngA2"/>
    <property type="match status" value="1"/>
</dbReference>
<feature type="binding site" evidence="8">
    <location>
        <begin position="57"/>
        <end position="61"/>
    </location>
    <ligand>
        <name>GTP</name>
        <dbReference type="ChEBI" id="CHEBI:37565"/>
        <label>1</label>
    </ligand>
</feature>
<comment type="subunit">
    <text evidence="8">Associates with the 50S ribosomal subunit.</text>
</comment>
<dbReference type="PANTHER" id="PTHR43834">
    <property type="entry name" value="GTPASE DER"/>
    <property type="match status" value="1"/>
</dbReference>
<evidence type="ECO:0000313" key="12">
    <source>
        <dbReference type="EMBL" id="AFH49085.1"/>
    </source>
</evidence>
<dbReference type="HOGENOM" id="CLU_016077_6_2_10"/>
<dbReference type="PANTHER" id="PTHR43834:SF6">
    <property type="entry name" value="GTPASE DER"/>
    <property type="match status" value="1"/>
</dbReference>
<dbReference type="HAMAP" id="MF_00195">
    <property type="entry name" value="GTPase_Der"/>
    <property type="match status" value="1"/>
</dbReference>
<evidence type="ECO:0000256" key="4">
    <source>
        <dbReference type="ARBA" id="ARBA00022737"/>
    </source>
</evidence>
<proteinExistence type="inferred from homology"/>
<dbReference type="InterPro" id="IPR027417">
    <property type="entry name" value="P-loop_NTPase"/>
</dbReference>
<dbReference type="OrthoDB" id="9805918at2"/>
<dbReference type="InterPro" id="IPR016484">
    <property type="entry name" value="GTPase_Der"/>
</dbReference>
<dbReference type="Pfam" id="PF01926">
    <property type="entry name" value="MMR_HSR1"/>
    <property type="match status" value="2"/>
</dbReference>
<gene>
    <name evidence="8" type="primary">der</name>
    <name evidence="12" type="ordered locus">IALB_1375</name>
</gene>
<evidence type="ECO:0000256" key="10">
    <source>
        <dbReference type="RuleBase" id="RU004481"/>
    </source>
</evidence>
<evidence type="ECO:0000256" key="8">
    <source>
        <dbReference type="HAMAP-Rule" id="MF_00195"/>
    </source>
</evidence>
<feature type="binding site" evidence="8">
    <location>
        <begin position="10"/>
        <end position="17"/>
    </location>
    <ligand>
        <name>GTP</name>
        <dbReference type="ChEBI" id="CHEBI:37565"/>
        <label>1</label>
    </ligand>
</feature>
<feature type="binding site" evidence="8">
    <location>
        <begin position="229"/>
        <end position="233"/>
    </location>
    <ligand>
        <name>GTP</name>
        <dbReference type="ChEBI" id="CHEBI:37565"/>
        <label>2</label>
    </ligand>
</feature>
<dbReference type="Pfam" id="PF14714">
    <property type="entry name" value="KH_dom-like"/>
    <property type="match status" value="1"/>
</dbReference>
<dbReference type="FunFam" id="3.40.50.300:FF:000040">
    <property type="entry name" value="GTPase Der"/>
    <property type="match status" value="1"/>
</dbReference>
<evidence type="ECO:0000256" key="7">
    <source>
        <dbReference type="ARBA" id="ARBA00032345"/>
    </source>
</evidence>
<dbReference type="PATRIC" id="fig|945713.3.peg.1375"/>
<dbReference type="Gene3D" id="3.40.50.300">
    <property type="entry name" value="P-loop containing nucleotide triphosphate hydrolases"/>
    <property type="match status" value="2"/>
</dbReference>
<dbReference type="FunFam" id="3.40.50.300:FF:000057">
    <property type="entry name" value="GTPase Der"/>
    <property type="match status" value="1"/>
</dbReference>
<evidence type="ECO:0000256" key="1">
    <source>
        <dbReference type="ARBA" id="ARBA00008279"/>
    </source>
</evidence>
<dbReference type="GO" id="GO:0042254">
    <property type="term" value="P:ribosome biogenesis"/>
    <property type="evidence" value="ECO:0007669"/>
    <property type="project" value="UniProtKB-KW"/>
</dbReference>
<dbReference type="PRINTS" id="PR00326">
    <property type="entry name" value="GTP1OBG"/>
</dbReference>
<evidence type="ECO:0000259" key="11">
    <source>
        <dbReference type="PROSITE" id="PS51712"/>
    </source>
</evidence>
<feature type="domain" description="EngA-type G" evidence="11">
    <location>
        <begin position="176"/>
        <end position="351"/>
    </location>
</feature>
<evidence type="ECO:0000256" key="3">
    <source>
        <dbReference type="ARBA" id="ARBA00022517"/>
    </source>
</evidence>
<dbReference type="NCBIfam" id="TIGR03594">
    <property type="entry name" value="GTPase_EngA"/>
    <property type="match status" value="1"/>
</dbReference>
<feature type="binding site" evidence="8">
    <location>
        <begin position="120"/>
        <end position="123"/>
    </location>
    <ligand>
        <name>GTP</name>
        <dbReference type="ChEBI" id="CHEBI:37565"/>
        <label>1</label>
    </ligand>
</feature>